<name>A0ACC2SPU6_9FUNG</name>
<evidence type="ECO:0000313" key="1">
    <source>
        <dbReference type="EMBL" id="KAJ9064388.1"/>
    </source>
</evidence>
<protein>
    <submittedName>
        <fullName evidence="1">Uncharacterized protein</fullName>
    </submittedName>
</protein>
<reference evidence="1" key="1">
    <citation type="submission" date="2022-04" db="EMBL/GenBank/DDBJ databases">
        <title>Genome of the entomopathogenic fungus Entomophthora muscae.</title>
        <authorList>
            <person name="Elya C."/>
            <person name="Lovett B.R."/>
            <person name="Lee E."/>
            <person name="Macias A.M."/>
            <person name="Hajek A.E."/>
            <person name="De Bivort B.L."/>
            <person name="Kasson M.T."/>
            <person name="De Fine Licht H.H."/>
            <person name="Stajich J.E."/>
        </authorList>
    </citation>
    <scope>NUCLEOTIDE SEQUENCE</scope>
    <source>
        <strain evidence="1">Berkeley</strain>
    </source>
</reference>
<dbReference type="Proteomes" id="UP001165960">
    <property type="component" value="Unassembled WGS sequence"/>
</dbReference>
<dbReference type="EMBL" id="QTSX02004482">
    <property type="protein sequence ID" value="KAJ9064388.1"/>
    <property type="molecule type" value="Genomic_DNA"/>
</dbReference>
<proteinExistence type="predicted"/>
<evidence type="ECO:0000313" key="2">
    <source>
        <dbReference type="Proteomes" id="UP001165960"/>
    </source>
</evidence>
<sequence>MSPSESSGAQLFWAKGLPGRGDWQPGTPLIAGFDTQFPWAKGPGNTRTTNNLAEFMSPLQLEGTPKNKWELQPEKPTQSVHQLCGPSPPGFGGVLPTHGPLFLMVWEIHPDPGPKVGHRTLQHQSHHKEDTPPPAHINEPLMPAAADPEAGQEAQEFTPKHPP</sequence>
<keyword evidence="2" id="KW-1185">Reference proteome</keyword>
<comment type="caution">
    <text evidence="1">The sequence shown here is derived from an EMBL/GenBank/DDBJ whole genome shotgun (WGS) entry which is preliminary data.</text>
</comment>
<gene>
    <name evidence="1" type="ORF">DSO57_1031193</name>
</gene>
<organism evidence="1 2">
    <name type="scientific">Entomophthora muscae</name>
    <dbReference type="NCBI Taxonomy" id="34485"/>
    <lineage>
        <taxon>Eukaryota</taxon>
        <taxon>Fungi</taxon>
        <taxon>Fungi incertae sedis</taxon>
        <taxon>Zoopagomycota</taxon>
        <taxon>Entomophthoromycotina</taxon>
        <taxon>Entomophthoromycetes</taxon>
        <taxon>Entomophthorales</taxon>
        <taxon>Entomophthoraceae</taxon>
        <taxon>Entomophthora</taxon>
    </lineage>
</organism>
<accession>A0ACC2SPU6</accession>